<dbReference type="EMBL" id="JAUSUB010000038">
    <property type="protein sequence ID" value="MDQ0273361.1"/>
    <property type="molecule type" value="Genomic_DNA"/>
</dbReference>
<name>A0ABU0APZ7_9BACI</name>
<feature type="domain" description="Tubby C-terminal" evidence="1">
    <location>
        <begin position="4"/>
        <end position="176"/>
    </location>
</feature>
<dbReference type="Pfam" id="PF23728">
    <property type="entry name" value="Tubby_C_like"/>
    <property type="match status" value="1"/>
</dbReference>
<evidence type="ECO:0000259" key="1">
    <source>
        <dbReference type="Pfam" id="PF23728"/>
    </source>
</evidence>
<reference evidence="2 3" key="1">
    <citation type="submission" date="2023-07" db="EMBL/GenBank/DDBJ databases">
        <title>Genomic Encyclopedia of Type Strains, Phase IV (KMG-IV): sequencing the most valuable type-strain genomes for metagenomic binning, comparative biology and taxonomic classification.</title>
        <authorList>
            <person name="Goeker M."/>
        </authorList>
    </citation>
    <scope>NUCLEOTIDE SEQUENCE [LARGE SCALE GENOMIC DNA]</scope>
    <source>
        <strain evidence="2 3">DSM 23494</strain>
    </source>
</reference>
<comment type="caution">
    <text evidence="2">The sequence shown here is derived from an EMBL/GenBank/DDBJ whole genome shotgun (WGS) entry which is preliminary data.</text>
</comment>
<organism evidence="2 3">
    <name type="scientific">Cytobacillus purgationiresistens</name>
    <dbReference type="NCBI Taxonomy" id="863449"/>
    <lineage>
        <taxon>Bacteria</taxon>
        <taxon>Bacillati</taxon>
        <taxon>Bacillota</taxon>
        <taxon>Bacilli</taxon>
        <taxon>Bacillales</taxon>
        <taxon>Bacillaceae</taxon>
        <taxon>Cytobacillus</taxon>
    </lineage>
</organism>
<dbReference type="Proteomes" id="UP001238088">
    <property type="component" value="Unassembled WGS sequence"/>
</dbReference>
<keyword evidence="3" id="KW-1185">Reference proteome</keyword>
<dbReference type="RefSeq" id="WP_307479379.1">
    <property type="nucleotide sequence ID" value="NZ_JAUSUB010000038.1"/>
</dbReference>
<evidence type="ECO:0000313" key="3">
    <source>
        <dbReference type="Proteomes" id="UP001238088"/>
    </source>
</evidence>
<sequence length="178" mass="20641">MNAYSYQGPYVKSSTVRSTIKDENGNELGALERHFKSIFHKIFDMWIGENKLLSNFRAFNQKGTQVIAAKKNHYKLKRSDFNIEYLEGDLKGEKFVARQKGIDIINPEYIIAGNNIEILSKKGILDWVKFYENGNEVARWKISIKDKFKVNIEIEEIATIQDPLFYSVLGQMLYFVGD</sequence>
<proteinExistence type="predicted"/>
<protein>
    <recommendedName>
        <fullName evidence="1">Tubby C-terminal domain-containing protein</fullName>
    </recommendedName>
</protein>
<gene>
    <name evidence="2" type="ORF">J2S17_005293</name>
</gene>
<evidence type="ECO:0000313" key="2">
    <source>
        <dbReference type="EMBL" id="MDQ0273361.1"/>
    </source>
</evidence>
<dbReference type="InterPro" id="IPR056944">
    <property type="entry name" value="Tubby_C-like"/>
</dbReference>
<accession>A0ABU0APZ7</accession>